<dbReference type="Gene3D" id="1.10.1200.10">
    <property type="entry name" value="ACP-like"/>
    <property type="match status" value="1"/>
</dbReference>
<dbReference type="InterPro" id="IPR001031">
    <property type="entry name" value="Thioesterase"/>
</dbReference>
<dbReference type="RefSeq" id="WP_097575261.1">
    <property type="nucleotide sequence ID" value="NZ_NWQG01000120.1"/>
</dbReference>
<evidence type="ECO:0000256" key="1">
    <source>
        <dbReference type="ARBA" id="ARBA00022450"/>
    </source>
</evidence>
<proteinExistence type="predicted"/>
<dbReference type="Proteomes" id="UP000219182">
    <property type="component" value="Unassembled WGS sequence"/>
</dbReference>
<evidence type="ECO:0000256" key="2">
    <source>
        <dbReference type="ARBA" id="ARBA00022553"/>
    </source>
</evidence>
<evidence type="ECO:0000313" key="4">
    <source>
        <dbReference type="EMBL" id="PDQ19537.1"/>
    </source>
</evidence>
<keyword evidence="1" id="KW-0596">Phosphopantetheine</keyword>
<accession>A0A2A6FC60</accession>
<dbReference type="EMBL" id="NWQG01000120">
    <property type="protein sequence ID" value="PDQ19537.1"/>
    <property type="molecule type" value="Genomic_DNA"/>
</dbReference>
<feature type="domain" description="Carrier" evidence="3">
    <location>
        <begin position="13"/>
        <end position="88"/>
    </location>
</feature>
<name>A0A2A6FC60_9HYPH</name>
<evidence type="ECO:0000313" key="5">
    <source>
        <dbReference type="Proteomes" id="UP000219182"/>
    </source>
</evidence>
<dbReference type="InterPro" id="IPR020806">
    <property type="entry name" value="PKS_PP-bd"/>
</dbReference>
<dbReference type="SMART" id="SM00823">
    <property type="entry name" value="PKS_PP"/>
    <property type="match status" value="1"/>
</dbReference>
<keyword evidence="5" id="KW-1185">Reference proteome</keyword>
<keyword evidence="2" id="KW-0597">Phosphoprotein</keyword>
<keyword evidence="4" id="KW-0808">Transferase</keyword>
<reference evidence="4 5" key="1">
    <citation type="submission" date="2017-09" db="EMBL/GenBank/DDBJ databases">
        <title>Mesorhizobum sanjuanii sp. nov. isolated from nodules of Lotus tenuis in saline-alkaline lowlands of Flooding Pampa.</title>
        <authorList>
            <person name="Sannazzaro A.I."/>
            <person name="Torres Tejerizo G.A."/>
            <person name="Fontana F."/>
            <person name="Cumpa Velazquez L.M."/>
            <person name="Hansen L."/>
            <person name="Pistorio M."/>
            <person name="Estrella M.J."/>
        </authorList>
    </citation>
    <scope>NUCLEOTIDE SEQUENCE [LARGE SCALE GENOMIC DNA]</scope>
    <source>
        <strain evidence="4 5">BSA136</strain>
    </source>
</reference>
<dbReference type="Gene3D" id="3.40.50.1820">
    <property type="entry name" value="alpha/beta hydrolase"/>
    <property type="match status" value="1"/>
</dbReference>
<dbReference type="Pfam" id="PF00550">
    <property type="entry name" value="PP-binding"/>
    <property type="match status" value="1"/>
</dbReference>
<dbReference type="InterPro" id="IPR029058">
    <property type="entry name" value="AB_hydrolase_fold"/>
</dbReference>
<dbReference type="GO" id="GO:0016740">
    <property type="term" value="F:transferase activity"/>
    <property type="evidence" value="ECO:0007669"/>
    <property type="project" value="UniProtKB-KW"/>
</dbReference>
<gene>
    <name evidence="4" type="ORF">CN311_18935</name>
</gene>
<dbReference type="AlphaFoldDB" id="A0A2A6FC60"/>
<dbReference type="GO" id="GO:0031177">
    <property type="term" value="F:phosphopantetheine binding"/>
    <property type="evidence" value="ECO:0007669"/>
    <property type="project" value="InterPro"/>
</dbReference>
<dbReference type="Pfam" id="PF00975">
    <property type="entry name" value="Thioesterase"/>
    <property type="match status" value="1"/>
</dbReference>
<comment type="caution">
    <text evidence="4">The sequence shown here is derived from an EMBL/GenBank/DDBJ whole genome shotgun (WGS) entry which is preliminary data.</text>
</comment>
<protein>
    <submittedName>
        <fullName evidence="4">Acyl-CoA transferase</fullName>
    </submittedName>
</protein>
<sequence>MNVQTAIRPAYGMSSDGPAHAIAAMFAAELQVTSVQLDDNFFDLGCDSLMAENFVLAVQKRFDVSLQTSVLLEAQTPREFGRLIASLTPLHPARRLIVPVAGSTGREPLAMIHGISGSALFANRFGRRLKERYAVLAVRGMGLEPGETPCSSVAEISSNYFEGLTSAMGRHPGVVGGICLGGLLAIEVGRKVYEATGERPALLLIDPPPLGSAWLKPMEDERMTARRRRQITRKVVYWRTLRDGLRTIGLGQTRLGRHTRHKAFKSMLVRATAGFSPDPYPCDVLVLASSEWGARTVDQYKGWVFEKARIKTVVLPGTHDRFREANMDAIDDEIIAFLAARDAAGRERH</sequence>
<evidence type="ECO:0000259" key="3">
    <source>
        <dbReference type="PROSITE" id="PS50075"/>
    </source>
</evidence>
<dbReference type="InterPro" id="IPR009081">
    <property type="entry name" value="PP-bd_ACP"/>
</dbReference>
<dbReference type="SUPFAM" id="SSF53474">
    <property type="entry name" value="alpha/beta-Hydrolases"/>
    <property type="match status" value="1"/>
</dbReference>
<organism evidence="4 5">
    <name type="scientific">Mesorhizobium sanjuanii</name>
    <dbReference type="NCBI Taxonomy" id="2037900"/>
    <lineage>
        <taxon>Bacteria</taxon>
        <taxon>Pseudomonadati</taxon>
        <taxon>Pseudomonadota</taxon>
        <taxon>Alphaproteobacteria</taxon>
        <taxon>Hyphomicrobiales</taxon>
        <taxon>Phyllobacteriaceae</taxon>
        <taxon>Mesorhizobium</taxon>
    </lineage>
</organism>
<dbReference type="PROSITE" id="PS50075">
    <property type="entry name" value="CARRIER"/>
    <property type="match status" value="1"/>
</dbReference>
<dbReference type="InterPro" id="IPR036736">
    <property type="entry name" value="ACP-like_sf"/>
</dbReference>